<feature type="compositionally biased region" description="Low complexity" evidence="1">
    <location>
        <begin position="455"/>
        <end position="478"/>
    </location>
</feature>
<dbReference type="EMBL" id="CP121769">
    <property type="protein sequence ID" value="WGE10469.1"/>
    <property type="molecule type" value="Genomic_DNA"/>
</dbReference>
<feature type="compositionally biased region" description="Polar residues" evidence="1">
    <location>
        <begin position="479"/>
        <end position="488"/>
    </location>
</feature>
<dbReference type="Pfam" id="PF09028">
    <property type="entry name" value="Mac-1"/>
    <property type="match status" value="1"/>
</dbReference>
<dbReference type="Gene3D" id="2.40.128.130">
    <property type="entry name" value="Autotransporter beta-domain"/>
    <property type="match status" value="1"/>
</dbReference>
<reference evidence="3" key="1">
    <citation type="submission" date="2023-04" db="EMBL/GenBank/DDBJ databases">
        <title>Molecular characterization of the Integrative and Conjugative elements harboring multidrug-resistance gene from Glaesserella (Haemophilus) parasuis.</title>
        <authorList>
            <person name="Che Y."/>
            <person name="Zhou L."/>
        </authorList>
    </citation>
    <scope>NUCLEOTIDE SEQUENCE</scope>
    <source>
        <strain evidence="3">Z44</strain>
    </source>
</reference>
<dbReference type="SMART" id="SM00869">
    <property type="entry name" value="Autotransporter"/>
    <property type="match status" value="1"/>
</dbReference>
<dbReference type="AlphaFoldDB" id="A0AAJ6DAN1"/>
<evidence type="ECO:0000256" key="1">
    <source>
        <dbReference type="SAM" id="MobiDB-lite"/>
    </source>
</evidence>
<dbReference type="GO" id="GO:0008233">
    <property type="term" value="F:peptidase activity"/>
    <property type="evidence" value="ECO:0007669"/>
    <property type="project" value="InterPro"/>
</dbReference>
<feature type="compositionally biased region" description="Polar residues" evidence="1">
    <location>
        <begin position="418"/>
        <end position="434"/>
    </location>
</feature>
<protein>
    <submittedName>
        <fullName evidence="3">Autotransporter outer membrane beta-barrel domain-containing protein</fullName>
    </submittedName>
</protein>
<accession>A0AAJ6DAN1</accession>
<dbReference type="Gene3D" id="3.90.70.10">
    <property type="entry name" value="Cysteine proteinases"/>
    <property type="match status" value="1"/>
</dbReference>
<evidence type="ECO:0000313" key="4">
    <source>
        <dbReference type="Proteomes" id="UP001222296"/>
    </source>
</evidence>
<dbReference type="Pfam" id="PF03797">
    <property type="entry name" value="Autotransporter"/>
    <property type="match status" value="1"/>
</dbReference>
<evidence type="ECO:0000259" key="2">
    <source>
        <dbReference type="PROSITE" id="PS51208"/>
    </source>
</evidence>
<dbReference type="InterPro" id="IPR006315">
    <property type="entry name" value="OM_autotransptr_brl_dom"/>
</dbReference>
<dbReference type="PROSITE" id="PS51208">
    <property type="entry name" value="AUTOTRANSPORTER"/>
    <property type="match status" value="1"/>
</dbReference>
<feature type="region of interest" description="Disordered" evidence="1">
    <location>
        <begin position="326"/>
        <end position="489"/>
    </location>
</feature>
<dbReference type="GO" id="GO:0019867">
    <property type="term" value="C:outer membrane"/>
    <property type="evidence" value="ECO:0007669"/>
    <property type="project" value="InterPro"/>
</dbReference>
<sequence length="880" mass="96039">MKPYFSKIVIATLFSSSVQVVEAQTYWASGVNQNSGWTADLQYPNQCWGAVAGNTLGWWKSRVKAQVEFNEDTPKDSKAISGWIYKTYPHIQGGLQPYRGMEYFFSRFASGVKLYEEHNKKTYYESERGPTKISGGPFWTERYDSDAKLVTKSLIDNFKTGNVVAALTSQHHTVTLWGIEVDGDGKIKKGWISDSVKDKAGNLKMVEVVGNYAKDNKGNDIFRFLYSYAVDGGRMYVTDLYDIYSITYLSIDEARNNGTYKDTSNREDCRLSLAPGVSGSFCSINSTATNTTKVENVSTTNNNSTNLPTKVENSGYSNQVINAASASDNTVSSASENNDSVNTPENIENSNGVDIGNNSTVSSANAESSNSNEVIHTESKVKDTVIESNTSTVSSANVESSNSNEVIHTESKVEDTVGSESGNHSSVNIPTSDEGSGGTDVGNNQQPEKEDTVIESNTSTVSSANVENSSNEVSVINTPNTSSLPNDQGTKKIIVDSSESNAKDPIISKATESLTKEINSYPELSFITKNMGDVTFYIVQKDGVDIALINPKTEQSLVSNKGLVIYDFKQDQNGNIHITKSPNQAAIKEANELTSLHTDLNHVEMNNLNKRMGELRGIDANAGVWARVLGGKGSSDSYKHKFTHIQTGFDKQSHLSNAELFTGVTVTHTSTDIEGKIGSTNGDVKSIGAGVYATALFDNGFYLDTIAKYVKNNHKFDYAFKEMKLDFKSQRYNTHSFYLGGEVGYRFNLGSGYVEPQAEVIYVKNSQANLADNRHKLTIKVSNGLVGRLGVNAGKTFEIGQSKATAWAGIGYQWDIAKRNEILVDGISASNSKKDARMLMDLGLNIRANDKLSIGLSLEGSAFGKYNTDLSVNSNVRYAF</sequence>
<feature type="compositionally biased region" description="Polar residues" evidence="1">
    <location>
        <begin position="326"/>
        <end position="352"/>
    </location>
</feature>
<feature type="domain" description="Autotransporter" evidence="2">
    <location>
        <begin position="617"/>
        <end position="880"/>
    </location>
</feature>
<feature type="compositionally biased region" description="Basic and acidic residues" evidence="1">
    <location>
        <begin position="375"/>
        <end position="385"/>
    </location>
</feature>
<evidence type="ECO:0000313" key="3">
    <source>
        <dbReference type="EMBL" id="WGE10469.1"/>
    </source>
</evidence>
<name>A0AAJ6DAN1_GLAPU</name>
<feature type="compositionally biased region" description="Low complexity" evidence="1">
    <location>
        <begin position="387"/>
        <end position="406"/>
    </location>
</feature>
<dbReference type="InterPro" id="IPR036709">
    <property type="entry name" value="Autotransporte_beta_dom_sf"/>
</dbReference>
<dbReference type="Proteomes" id="UP001222296">
    <property type="component" value="Chromosome"/>
</dbReference>
<dbReference type="NCBIfam" id="TIGR01414">
    <property type="entry name" value="autotrans_barl"/>
    <property type="match status" value="1"/>
</dbReference>
<dbReference type="InterPro" id="IPR038765">
    <property type="entry name" value="Papain-like_cys_pep_sf"/>
</dbReference>
<gene>
    <name evidence="3" type="ORF">QBL01_02330</name>
</gene>
<dbReference type="SUPFAM" id="SSF54001">
    <property type="entry name" value="Cysteine proteinases"/>
    <property type="match status" value="1"/>
</dbReference>
<feature type="compositionally biased region" description="Low complexity" evidence="1">
    <location>
        <begin position="357"/>
        <end position="374"/>
    </location>
</feature>
<dbReference type="RefSeq" id="WP_279378589.1">
    <property type="nucleotide sequence ID" value="NZ_CP121769.1"/>
</dbReference>
<organism evidence="3 4">
    <name type="scientific">Glaesserella parasuis</name>
    <name type="common">Haemophilus parasuis</name>
    <dbReference type="NCBI Taxonomy" id="738"/>
    <lineage>
        <taxon>Bacteria</taxon>
        <taxon>Pseudomonadati</taxon>
        <taxon>Pseudomonadota</taxon>
        <taxon>Gammaproteobacteria</taxon>
        <taxon>Pasteurellales</taxon>
        <taxon>Pasteurellaceae</taxon>
        <taxon>Glaesserella</taxon>
    </lineage>
</organism>
<dbReference type="InterPro" id="IPR005546">
    <property type="entry name" value="Autotransporte_beta"/>
</dbReference>
<proteinExistence type="predicted"/>
<dbReference type="SUPFAM" id="SSF103515">
    <property type="entry name" value="Autotransporter"/>
    <property type="match status" value="1"/>
</dbReference>
<dbReference type="InterPro" id="IPR015117">
    <property type="entry name" value="IdeS"/>
</dbReference>